<reference evidence="3 4" key="1">
    <citation type="journal article" date="2011" name="Proc. Natl. Acad. Sci. U.S.A.">
        <title>Niche of harmful alga Aureococcus anophagefferens revealed through ecogenomics.</title>
        <authorList>
            <person name="Gobler C.J."/>
            <person name="Berry D.L."/>
            <person name="Dyhrman S.T."/>
            <person name="Wilhelm S.W."/>
            <person name="Salamov A."/>
            <person name="Lobanov A.V."/>
            <person name="Zhang Y."/>
            <person name="Collier J.L."/>
            <person name="Wurch L.L."/>
            <person name="Kustka A.B."/>
            <person name="Dill B.D."/>
            <person name="Shah M."/>
            <person name="VerBerkmoes N.C."/>
            <person name="Kuo A."/>
            <person name="Terry A."/>
            <person name="Pangilinan J."/>
            <person name="Lindquist E.A."/>
            <person name="Lucas S."/>
            <person name="Paulsen I.T."/>
            <person name="Hattenrath-Lehmann T.K."/>
            <person name="Talmage S.C."/>
            <person name="Walker E.A."/>
            <person name="Koch F."/>
            <person name="Burson A.M."/>
            <person name="Marcoval M.A."/>
            <person name="Tang Y.Z."/>
            <person name="Lecleir G.R."/>
            <person name="Coyne K.J."/>
            <person name="Berg G.M."/>
            <person name="Bertrand E.M."/>
            <person name="Saito M.A."/>
            <person name="Gladyshev V.N."/>
            <person name="Grigoriev I.V."/>
        </authorList>
    </citation>
    <scope>NUCLEOTIDE SEQUENCE [LARGE SCALE GENOMIC DNA]</scope>
    <source>
        <strain evidence="4">CCMP 1984</strain>
    </source>
</reference>
<dbReference type="InterPro" id="IPR042098">
    <property type="entry name" value="TauD-like_sf"/>
</dbReference>
<protein>
    <submittedName>
        <fullName evidence="3">Expressed protein</fullName>
    </submittedName>
</protein>
<dbReference type="RefSeq" id="XP_009038939.1">
    <property type="nucleotide sequence ID" value="XM_009040691.1"/>
</dbReference>
<evidence type="ECO:0000313" key="3">
    <source>
        <dbReference type="EMBL" id="EGB06361.1"/>
    </source>
</evidence>
<organism evidence="4">
    <name type="scientific">Aureococcus anophagefferens</name>
    <name type="common">Harmful bloom alga</name>
    <dbReference type="NCBI Taxonomy" id="44056"/>
    <lineage>
        <taxon>Eukaryota</taxon>
        <taxon>Sar</taxon>
        <taxon>Stramenopiles</taxon>
        <taxon>Ochrophyta</taxon>
        <taxon>Pelagophyceae</taxon>
        <taxon>Pelagomonadales</taxon>
        <taxon>Pelagomonadaceae</taxon>
        <taxon>Aureococcus</taxon>
    </lineage>
</organism>
<evidence type="ECO:0000313" key="4">
    <source>
        <dbReference type="Proteomes" id="UP000002729"/>
    </source>
</evidence>
<dbReference type="Proteomes" id="UP000002729">
    <property type="component" value="Unassembled WGS sequence"/>
</dbReference>
<sequence>MAEFDREFGKDPRQFNESDTRRVAETRELNEQTAVEWTRDQRESDLIVERGAVRCGRKGTVAIFECTPEYRDALSTVADGAKLAAASEPLAAVARRECAAGGCCVLRRAPLGGDAGAAWRTLAFCEALGRGLPQVAGGDALPKRVARSAALGNDAPIPDAAIDYVVVACGRPGSKRVIQRGRPAKSARALSLATCDALLRGASLEAKGTLRRPMTYACDPCDAAWRASGSAAPAGAAPCLDQDDDFRKTLRFSAALKANVEWCDDAAGDAIDALAELEAAGDAAKFPFDLKEDDVLVIDAARWLFSLDLPASNDGLVWFRGSWMPGAALRGDDGAAAPSEPLILKAWVAKRAEAAPAPAATAPPLPATNDDDDARWLANLVKAEMQN</sequence>
<dbReference type="GO" id="GO:0016491">
    <property type="term" value="F:oxidoreductase activity"/>
    <property type="evidence" value="ECO:0007669"/>
    <property type="project" value="UniProtKB-KW"/>
</dbReference>
<keyword evidence="1" id="KW-0560">Oxidoreductase</keyword>
<feature type="region of interest" description="Disordered" evidence="2">
    <location>
        <begin position="1"/>
        <end position="25"/>
    </location>
</feature>
<dbReference type="EMBL" id="GL833135">
    <property type="protein sequence ID" value="EGB06361.1"/>
    <property type="molecule type" value="Genomic_DNA"/>
</dbReference>
<name>F0YF36_AURAN</name>
<dbReference type="KEGG" id="aaf:AURANDRAFT_72027"/>
<evidence type="ECO:0000256" key="2">
    <source>
        <dbReference type="SAM" id="MobiDB-lite"/>
    </source>
</evidence>
<dbReference type="OrthoDB" id="10535247at2759"/>
<evidence type="ECO:0000256" key="1">
    <source>
        <dbReference type="ARBA" id="ARBA00023002"/>
    </source>
</evidence>
<dbReference type="Gene3D" id="3.60.130.10">
    <property type="entry name" value="Clavaminate synthase-like"/>
    <property type="match status" value="1"/>
</dbReference>
<dbReference type="InParanoid" id="F0YF36"/>
<proteinExistence type="predicted"/>
<keyword evidence="4" id="KW-1185">Reference proteome</keyword>
<accession>F0YF36</accession>
<dbReference type="GeneID" id="20228508"/>
<gene>
    <name evidence="3" type="ORF">AURANDRAFT_72027</name>
</gene>
<dbReference type="AlphaFoldDB" id="F0YF36"/>